<dbReference type="OrthoDB" id="3230998at2"/>
<name>A0A261EQ02_9BIFI</name>
<feature type="transmembrane region" description="Helical" evidence="1">
    <location>
        <begin position="250"/>
        <end position="269"/>
    </location>
</feature>
<dbReference type="AlphaFoldDB" id="A0A261EQ02"/>
<feature type="transmembrane region" description="Helical" evidence="1">
    <location>
        <begin position="553"/>
        <end position="580"/>
    </location>
</feature>
<organism evidence="2 3">
    <name type="scientific">Bombiscardovia coagulans</name>
    <dbReference type="NCBI Taxonomy" id="686666"/>
    <lineage>
        <taxon>Bacteria</taxon>
        <taxon>Bacillati</taxon>
        <taxon>Actinomycetota</taxon>
        <taxon>Actinomycetes</taxon>
        <taxon>Bifidobacteriales</taxon>
        <taxon>Bifidobacteriaceae</taxon>
        <taxon>Bombiscardovia</taxon>
    </lineage>
</organism>
<dbReference type="EMBL" id="MWWS01000007">
    <property type="protein sequence ID" value="OZG48927.1"/>
    <property type="molecule type" value="Genomic_DNA"/>
</dbReference>
<feature type="transmembrane region" description="Helical" evidence="1">
    <location>
        <begin position="524"/>
        <end position="547"/>
    </location>
</feature>
<evidence type="ECO:0000313" key="2">
    <source>
        <dbReference type="EMBL" id="OZG48927.1"/>
    </source>
</evidence>
<evidence type="ECO:0000256" key="1">
    <source>
        <dbReference type="SAM" id="Phobius"/>
    </source>
</evidence>
<dbReference type="RefSeq" id="WP_094723197.1">
    <property type="nucleotide sequence ID" value="NZ_MWWS01000007.1"/>
</dbReference>
<gene>
    <name evidence="2" type="ORF">BOCO_1163</name>
</gene>
<sequence>MQTARQLHKAQDGRPYHAIAGCLVILTLIILTLGRLAMSVTLHMWFAANQRADDGLLMSYSMSDYPSTHDPYKLAKNQGYGFFLRVVSWSKVNIDIVYFGVWLLAAVLTACALYSFFHILWLSLISYCYVLWNPLAFENWLGTRLYRNSLIPPSLFILIALLMLYLTSGQHPRVKRKSRTSQLPWKSTTATVIQVSGRVIFYLLLGLVFAFVYDLKEDSAWLIPMFLFVVGIKLVQVIQQTRVQVWKKCLTLLLTLLPLVSAAGCLQAVRLYNDHNFGVALLNTRTQGAMAGFTSRVYQVASPHQSPRIWATADALDAVERVSPTLRSQPAIMDYIRHRDFAAPSIYTHPIEGDFLTWQLIGATDSSLGMDDEGRVQSFYQKVNKEIDTAFEKGDLIRSRKIRLSSSLPGRTPQQITSLIGPSADMLADTITLGRYYEHSKGKNVFENSKKPIPNKKDLQQLNIDVHDPNPQVLPWFTSQQAKTVAQVDVVLYRIINICLCLVFLYNVFWAVKRLVHRQWRDTLAVGLSLALIAYAFIYAFAVSWFIEYTANLYFQFFFTVGSITPLVIVALLLAAGSLARKQEIESSKQCKHAQTLSQPKHKRQAGF</sequence>
<keyword evidence="3" id="KW-1185">Reference proteome</keyword>
<keyword evidence="1" id="KW-0812">Transmembrane</keyword>
<feature type="transmembrane region" description="Helical" evidence="1">
    <location>
        <begin position="21"/>
        <end position="48"/>
    </location>
</feature>
<comment type="caution">
    <text evidence="2">The sequence shown here is derived from an EMBL/GenBank/DDBJ whole genome shotgun (WGS) entry which is preliminary data.</text>
</comment>
<protein>
    <submittedName>
        <fullName evidence="2">Uncharacterized protein</fullName>
    </submittedName>
</protein>
<proteinExistence type="predicted"/>
<feature type="transmembrane region" description="Helical" evidence="1">
    <location>
        <begin position="188"/>
        <end position="213"/>
    </location>
</feature>
<dbReference type="Proteomes" id="UP000216004">
    <property type="component" value="Unassembled WGS sequence"/>
</dbReference>
<evidence type="ECO:0000313" key="3">
    <source>
        <dbReference type="Proteomes" id="UP000216004"/>
    </source>
</evidence>
<feature type="transmembrane region" description="Helical" evidence="1">
    <location>
        <begin position="219"/>
        <end position="238"/>
    </location>
</feature>
<feature type="transmembrane region" description="Helical" evidence="1">
    <location>
        <begin position="491"/>
        <end position="512"/>
    </location>
</feature>
<feature type="transmembrane region" description="Helical" evidence="1">
    <location>
        <begin position="149"/>
        <end position="167"/>
    </location>
</feature>
<reference evidence="2 3" key="1">
    <citation type="journal article" date="2017" name="BMC Genomics">
        <title>Comparative genomic and phylogenomic analyses of the Bifidobacteriaceae family.</title>
        <authorList>
            <person name="Lugli G.A."/>
            <person name="Milani C."/>
            <person name="Turroni F."/>
            <person name="Duranti S."/>
            <person name="Mancabelli L."/>
            <person name="Mangifesta M."/>
            <person name="Ferrario C."/>
            <person name="Modesto M."/>
            <person name="Mattarelli P."/>
            <person name="Jiri K."/>
            <person name="van Sinderen D."/>
            <person name="Ventura M."/>
        </authorList>
    </citation>
    <scope>NUCLEOTIDE SEQUENCE [LARGE SCALE GENOMIC DNA]</scope>
    <source>
        <strain evidence="2 3">DSM 22924</strain>
    </source>
</reference>
<accession>A0A261EQ02</accession>
<keyword evidence="1" id="KW-1133">Transmembrane helix</keyword>
<feature type="transmembrane region" description="Helical" evidence="1">
    <location>
        <begin position="96"/>
        <end position="114"/>
    </location>
</feature>
<keyword evidence="1" id="KW-0472">Membrane</keyword>